<sequence>MSFSIAGKTAIITGAANGVGLAIARHFEAQGANVMFADMDEEGLIAEVGEAAEREGAKVAYFAGDLRQKLTIANLLSATVDAFDGVDILVNASRQVAQSDPLSADDDNVEALLEQNLLTALRLTQQVAKWMIKCGEKEERTEGMLGSIVNLSSVAARRTQPEMLAFSISSAAVEQMTRSMAVALAPCRIRVNAVAFGSVLSASLSDVLSENPDYRDEILLGTPLARVAPASDVAETVQYLASEGSGFVTGQVLDVDGGRTLLDSVQAPTH</sequence>
<organism evidence="3 4">
    <name type="scientific">Celeribacter marinus</name>
    <dbReference type="NCBI Taxonomy" id="1397108"/>
    <lineage>
        <taxon>Bacteria</taxon>
        <taxon>Pseudomonadati</taxon>
        <taxon>Pseudomonadota</taxon>
        <taxon>Alphaproteobacteria</taxon>
        <taxon>Rhodobacterales</taxon>
        <taxon>Roseobacteraceae</taxon>
        <taxon>Celeribacter</taxon>
    </lineage>
</organism>
<evidence type="ECO:0000313" key="4">
    <source>
        <dbReference type="Proteomes" id="UP000064920"/>
    </source>
</evidence>
<evidence type="ECO:0000256" key="2">
    <source>
        <dbReference type="ARBA" id="ARBA00023002"/>
    </source>
</evidence>
<dbReference type="KEGG" id="cmar:IMCC12053_1256"/>
<dbReference type="PRINTS" id="PR00081">
    <property type="entry name" value="GDHRDH"/>
</dbReference>
<dbReference type="GO" id="GO:0016491">
    <property type="term" value="F:oxidoreductase activity"/>
    <property type="evidence" value="ECO:0007669"/>
    <property type="project" value="UniProtKB-KW"/>
</dbReference>
<dbReference type="InterPro" id="IPR036291">
    <property type="entry name" value="NAD(P)-bd_dom_sf"/>
</dbReference>
<dbReference type="FunFam" id="3.40.50.720:FF:000084">
    <property type="entry name" value="Short-chain dehydrogenase reductase"/>
    <property type="match status" value="1"/>
</dbReference>
<dbReference type="Proteomes" id="UP000064920">
    <property type="component" value="Chromosome"/>
</dbReference>
<dbReference type="EMBL" id="CP012023">
    <property type="protein sequence ID" value="ALI55204.1"/>
    <property type="molecule type" value="Genomic_DNA"/>
</dbReference>
<proteinExistence type="inferred from homology"/>
<dbReference type="RefSeq" id="WP_062216738.1">
    <property type="nucleotide sequence ID" value="NZ_CP012023.1"/>
</dbReference>
<dbReference type="PRINTS" id="PR00080">
    <property type="entry name" value="SDRFAMILY"/>
</dbReference>
<protein>
    <submittedName>
        <fullName evidence="3">7-alpha-hydroxysteroid dehydrogenase</fullName>
    </submittedName>
</protein>
<keyword evidence="4" id="KW-1185">Reference proteome</keyword>
<dbReference type="STRING" id="1397108.IMCC12053_1256"/>
<keyword evidence="2" id="KW-0560">Oxidoreductase</keyword>
<dbReference type="PANTHER" id="PTHR43639">
    <property type="entry name" value="OXIDOREDUCTASE, SHORT-CHAIN DEHYDROGENASE/REDUCTASE FAMILY (AFU_ORTHOLOGUE AFUA_5G02870)"/>
    <property type="match status" value="1"/>
</dbReference>
<evidence type="ECO:0000313" key="3">
    <source>
        <dbReference type="EMBL" id="ALI55204.1"/>
    </source>
</evidence>
<dbReference type="Gene3D" id="3.40.50.720">
    <property type="entry name" value="NAD(P)-binding Rossmann-like Domain"/>
    <property type="match status" value="1"/>
</dbReference>
<accession>A0A0P0AAL4</accession>
<dbReference type="AlphaFoldDB" id="A0A0P0AAL4"/>
<evidence type="ECO:0000256" key="1">
    <source>
        <dbReference type="ARBA" id="ARBA00006484"/>
    </source>
</evidence>
<dbReference type="SUPFAM" id="SSF51735">
    <property type="entry name" value="NAD(P)-binding Rossmann-fold domains"/>
    <property type="match status" value="1"/>
</dbReference>
<name>A0A0P0AAL4_9RHOB</name>
<reference evidence="3 4" key="1">
    <citation type="submission" date="2015-05" db="EMBL/GenBank/DDBJ databases">
        <authorList>
            <person name="Wang D.B."/>
            <person name="Wang M."/>
        </authorList>
    </citation>
    <scope>NUCLEOTIDE SEQUENCE [LARGE SCALE GENOMIC DNA]</scope>
    <source>
        <strain evidence="3 4">IMCC 12053</strain>
    </source>
</reference>
<dbReference type="Pfam" id="PF13561">
    <property type="entry name" value="adh_short_C2"/>
    <property type="match status" value="1"/>
</dbReference>
<dbReference type="PANTHER" id="PTHR43639:SF1">
    <property type="entry name" value="SHORT-CHAIN DEHYDROGENASE_REDUCTASE FAMILY PROTEIN"/>
    <property type="match status" value="1"/>
</dbReference>
<dbReference type="OrthoDB" id="9790146at2"/>
<dbReference type="PATRIC" id="fig|1397108.4.peg.1288"/>
<comment type="similarity">
    <text evidence="1">Belongs to the short-chain dehydrogenases/reductases (SDR) family.</text>
</comment>
<dbReference type="InterPro" id="IPR002347">
    <property type="entry name" value="SDR_fam"/>
</dbReference>
<gene>
    <name evidence="3" type="ORF">IMCC12053_1256</name>
</gene>
<dbReference type="CDD" id="cd05233">
    <property type="entry name" value="SDR_c"/>
    <property type="match status" value="1"/>
</dbReference>